<keyword evidence="1" id="KW-0812">Transmembrane</keyword>
<feature type="transmembrane region" description="Helical" evidence="1">
    <location>
        <begin position="44"/>
        <end position="70"/>
    </location>
</feature>
<reference evidence="2" key="1">
    <citation type="submission" date="2021-01" db="EMBL/GenBank/DDBJ databases">
        <authorList>
            <person name="Corre E."/>
            <person name="Pelletier E."/>
            <person name="Niang G."/>
            <person name="Scheremetjew M."/>
            <person name="Finn R."/>
            <person name="Kale V."/>
            <person name="Holt S."/>
            <person name="Cochrane G."/>
            <person name="Meng A."/>
            <person name="Brown T."/>
            <person name="Cohen L."/>
        </authorList>
    </citation>
    <scope>NUCLEOTIDE SEQUENCE</scope>
    <source>
        <strain evidence="2">UTEX LB 985</strain>
    </source>
</reference>
<feature type="transmembrane region" description="Helical" evidence="1">
    <location>
        <begin position="106"/>
        <end position="125"/>
    </location>
</feature>
<feature type="transmembrane region" description="Helical" evidence="1">
    <location>
        <begin position="76"/>
        <end position="94"/>
    </location>
</feature>
<organism evidence="2">
    <name type="scientific">Haptolina brevifila</name>
    <dbReference type="NCBI Taxonomy" id="156173"/>
    <lineage>
        <taxon>Eukaryota</taxon>
        <taxon>Haptista</taxon>
        <taxon>Haptophyta</taxon>
        <taxon>Prymnesiophyceae</taxon>
        <taxon>Prymnesiales</taxon>
        <taxon>Prymnesiaceae</taxon>
        <taxon>Haptolina</taxon>
    </lineage>
</organism>
<protein>
    <submittedName>
        <fullName evidence="2">Uncharacterized protein</fullName>
    </submittedName>
</protein>
<keyword evidence="1" id="KW-1133">Transmembrane helix</keyword>
<proteinExistence type="predicted"/>
<name>A0A7S2DF26_9EUKA</name>
<feature type="transmembrane region" description="Helical" evidence="1">
    <location>
        <begin position="6"/>
        <end position="23"/>
    </location>
</feature>
<evidence type="ECO:0000256" key="1">
    <source>
        <dbReference type="SAM" id="Phobius"/>
    </source>
</evidence>
<sequence>MASVGFFWALIGTVMQIKARGVVCEGWDGRTAISDKMTKDDKRFFASIIAIYVFSVGFWIVSLSMTFAMIALGYPLALAMCSVFLMLLSGASYATFSGQNMLAGPYFNQPPLGSTVVLAVSLAFPAWDVGSNWSAYMEPMGTFRMVGLVLFVLLPTLIMNLVALQHRKTGWSVEQVDLDWAVWRKAANGNSLH</sequence>
<evidence type="ECO:0000313" key="2">
    <source>
        <dbReference type="EMBL" id="CAD9452086.1"/>
    </source>
</evidence>
<dbReference type="EMBL" id="HBGU01030170">
    <property type="protein sequence ID" value="CAD9452086.1"/>
    <property type="molecule type" value="Transcribed_RNA"/>
</dbReference>
<dbReference type="AlphaFoldDB" id="A0A7S2DF26"/>
<gene>
    <name evidence="2" type="ORF">CBRE1094_LOCUS16475</name>
</gene>
<keyword evidence="1" id="KW-0472">Membrane</keyword>
<accession>A0A7S2DF26</accession>
<feature type="transmembrane region" description="Helical" evidence="1">
    <location>
        <begin position="145"/>
        <end position="164"/>
    </location>
</feature>